<dbReference type="InterPro" id="IPR007899">
    <property type="entry name" value="CHAD_dom"/>
</dbReference>
<dbReference type="PANTHER" id="PTHR39339:SF1">
    <property type="entry name" value="CHAD DOMAIN-CONTAINING PROTEIN"/>
    <property type="match status" value="1"/>
</dbReference>
<dbReference type="Gene3D" id="1.40.20.10">
    <property type="entry name" value="CHAD domain"/>
    <property type="match status" value="1"/>
</dbReference>
<evidence type="ECO:0000313" key="3">
    <source>
        <dbReference type="Proteomes" id="UP001165089"/>
    </source>
</evidence>
<evidence type="ECO:0000313" key="2">
    <source>
        <dbReference type="EMBL" id="GLH69989.1"/>
    </source>
</evidence>
<sequence length="306" mass="33807">MADMHPAELAILLHRALEVRLARLQELLAAPDWTEQDEPLHQVRVAARRLGAVLDLVDPEAYPAHKGRRRALKDLVDVLGLTRELDVHALHLRERHAEARTPCQTAVIEHLQERVDRERAKTRKAMHRELDRLRLPDLGRLLDVPSLPAPFQSTSLQEAAWAALEARAAAALDPIPALVEREDPAALHKGRVRLKKLRYALEALEGAFPVPPEALLDRLKGLQSALGEHHDLAALEALLWAEEARLRSHDRVVLCGGILEVLGDVAEARRAAFVAFTDRVRGLDAAAFAQVVRPALGLPAGPGVPR</sequence>
<gene>
    <name evidence="2" type="ORF">GETHPA_15220</name>
</gene>
<dbReference type="InterPro" id="IPR038186">
    <property type="entry name" value="CHAD_dom_sf"/>
</dbReference>
<keyword evidence="3" id="KW-1185">Reference proteome</keyword>
<feature type="domain" description="CHAD" evidence="1">
    <location>
        <begin position="6"/>
        <end position="293"/>
    </location>
</feature>
<evidence type="ECO:0000259" key="1">
    <source>
        <dbReference type="PROSITE" id="PS51708"/>
    </source>
</evidence>
<dbReference type="Pfam" id="PF05235">
    <property type="entry name" value="CHAD"/>
    <property type="match status" value="1"/>
</dbReference>
<dbReference type="PROSITE" id="PS51708">
    <property type="entry name" value="CHAD"/>
    <property type="match status" value="1"/>
</dbReference>
<organism evidence="2 3">
    <name type="scientific">Geothrix rubra</name>
    <dbReference type="NCBI Taxonomy" id="2927977"/>
    <lineage>
        <taxon>Bacteria</taxon>
        <taxon>Pseudomonadati</taxon>
        <taxon>Acidobacteriota</taxon>
        <taxon>Holophagae</taxon>
        <taxon>Holophagales</taxon>
        <taxon>Holophagaceae</taxon>
        <taxon>Geothrix</taxon>
    </lineage>
</organism>
<name>A0ABQ5Q6N4_9BACT</name>
<reference evidence="2 3" key="1">
    <citation type="journal article" date="2023" name="Antonie Van Leeuwenhoek">
        <title>Mesoterricola silvestris gen. nov., sp. nov., Mesoterricola sediminis sp. nov., Geothrix oryzae sp. nov., Geothrix edaphica sp. nov., Geothrix rubra sp. nov., and Geothrix limicola sp. nov., six novel members of Acidobacteriota isolated from soils.</title>
        <authorList>
            <person name="Itoh H."/>
            <person name="Sugisawa Y."/>
            <person name="Mise K."/>
            <person name="Xu Z."/>
            <person name="Kuniyasu M."/>
            <person name="Ushijima N."/>
            <person name="Kawano K."/>
            <person name="Kobayashi E."/>
            <person name="Shiratori Y."/>
            <person name="Masuda Y."/>
            <person name="Senoo K."/>
        </authorList>
    </citation>
    <scope>NUCLEOTIDE SEQUENCE [LARGE SCALE GENOMIC DNA]</scope>
    <source>
        <strain evidence="2 3">Red803</strain>
    </source>
</reference>
<comment type="caution">
    <text evidence="2">The sequence shown here is derived from an EMBL/GenBank/DDBJ whole genome shotgun (WGS) entry which is preliminary data.</text>
</comment>
<dbReference type="SMART" id="SM00880">
    <property type="entry name" value="CHAD"/>
    <property type="match status" value="1"/>
</dbReference>
<dbReference type="Proteomes" id="UP001165089">
    <property type="component" value="Unassembled WGS sequence"/>
</dbReference>
<dbReference type="EMBL" id="BSDD01000002">
    <property type="protein sequence ID" value="GLH69989.1"/>
    <property type="molecule type" value="Genomic_DNA"/>
</dbReference>
<dbReference type="PANTHER" id="PTHR39339">
    <property type="entry name" value="SLR1444 PROTEIN"/>
    <property type="match status" value="1"/>
</dbReference>
<proteinExistence type="predicted"/>
<protein>
    <recommendedName>
        <fullName evidence="1">CHAD domain-containing protein</fullName>
    </recommendedName>
</protein>
<accession>A0ABQ5Q6N4</accession>